<dbReference type="RefSeq" id="WP_337338535.1">
    <property type="nucleotide sequence ID" value="NZ_JBBDGL010000003.1"/>
</dbReference>
<proteinExistence type="predicted"/>
<keyword evidence="1" id="KW-0732">Signal</keyword>
<feature type="chain" id="PRO_5045137603" evidence="1">
    <location>
        <begin position="31"/>
        <end position="153"/>
    </location>
</feature>
<keyword evidence="3" id="KW-1185">Reference proteome</keyword>
<protein>
    <submittedName>
        <fullName evidence="2">Uncharacterized protein</fullName>
    </submittedName>
</protein>
<dbReference type="EMBL" id="JBBDGL010000003">
    <property type="protein sequence ID" value="MEJ1156089.1"/>
    <property type="molecule type" value="Genomic_DNA"/>
</dbReference>
<dbReference type="Proteomes" id="UP001368654">
    <property type="component" value="Unassembled WGS sequence"/>
</dbReference>
<reference evidence="2 3" key="1">
    <citation type="submission" date="2024-02" db="EMBL/GenBank/DDBJ databases">
        <authorList>
            <person name="Saticioglu I.B."/>
        </authorList>
    </citation>
    <scope>NUCLEOTIDE SEQUENCE [LARGE SCALE GENOMIC DNA]</scope>
    <source>
        <strain evidence="2 3">Mu-86</strain>
    </source>
</reference>
<feature type="signal peptide" evidence="1">
    <location>
        <begin position="1"/>
        <end position="30"/>
    </location>
</feature>
<gene>
    <name evidence="2" type="ORF">WDU96_10830</name>
</gene>
<name>A0ABU8LV06_9MICO</name>
<evidence type="ECO:0000313" key="2">
    <source>
        <dbReference type="EMBL" id="MEJ1156089.1"/>
    </source>
</evidence>
<evidence type="ECO:0000313" key="3">
    <source>
        <dbReference type="Proteomes" id="UP001368654"/>
    </source>
</evidence>
<comment type="caution">
    <text evidence="2">The sequence shown here is derived from an EMBL/GenBank/DDBJ whole genome shotgun (WGS) entry which is preliminary data.</text>
</comment>
<organism evidence="2 3">
    <name type="scientific">Microbacterium marmarense</name>
    <dbReference type="NCBI Taxonomy" id="3122051"/>
    <lineage>
        <taxon>Bacteria</taxon>
        <taxon>Bacillati</taxon>
        <taxon>Actinomycetota</taxon>
        <taxon>Actinomycetes</taxon>
        <taxon>Micrococcales</taxon>
        <taxon>Microbacteriaceae</taxon>
        <taxon>Microbacterium</taxon>
    </lineage>
</organism>
<evidence type="ECO:0000256" key="1">
    <source>
        <dbReference type="SAM" id="SignalP"/>
    </source>
</evidence>
<accession>A0ABU8LV06</accession>
<sequence>MESAVSPQSAARRRLVLVALIMAMFGFATAYAPVAANAGTASSSYGYYTDGGVSYRNQATISTSAGKAVAGTTVWATSGSVPGGWIGLRARLFSGSTLIQEGGTQYNGGSATSIGTGTTRYSSGTWKSYGVTYGWNGSGYNAHYTFQSPNQTS</sequence>